<keyword evidence="1" id="KW-0472">Membrane</keyword>
<sequence length="73" mass="7744">MAGSEPVTAPDQHKPGHRKAGRIGAVLTALVLLAMLCGNHEGRVEDIWLIGLAALLLLIVIGDVVLRRNGLRS</sequence>
<accession>A0A1H6REG4</accession>
<keyword evidence="1" id="KW-1133">Transmembrane helix</keyword>
<dbReference type="AlphaFoldDB" id="A0A1H6REG4"/>
<proteinExistence type="predicted"/>
<evidence type="ECO:0008006" key="4">
    <source>
        <dbReference type="Google" id="ProtNLM"/>
    </source>
</evidence>
<reference evidence="3" key="1">
    <citation type="submission" date="2016-10" db="EMBL/GenBank/DDBJ databases">
        <authorList>
            <person name="Varghese N."/>
            <person name="Submissions S."/>
        </authorList>
    </citation>
    <scope>NUCLEOTIDE SEQUENCE [LARGE SCALE GENOMIC DNA]</scope>
    <source>
        <strain evidence="3">CGMCC 4.7038</strain>
    </source>
</reference>
<keyword evidence="1" id="KW-0812">Transmembrane</keyword>
<gene>
    <name evidence="2" type="ORF">SAMN05443287_101207</name>
</gene>
<feature type="transmembrane region" description="Helical" evidence="1">
    <location>
        <begin position="47"/>
        <end position="66"/>
    </location>
</feature>
<organism evidence="2 3">
    <name type="scientific">Micromonospora phaseoli</name>
    <dbReference type="NCBI Taxonomy" id="1144548"/>
    <lineage>
        <taxon>Bacteria</taxon>
        <taxon>Bacillati</taxon>
        <taxon>Actinomycetota</taxon>
        <taxon>Actinomycetes</taxon>
        <taxon>Micromonosporales</taxon>
        <taxon>Micromonosporaceae</taxon>
        <taxon>Micromonospora</taxon>
    </lineage>
</organism>
<dbReference type="Pfam" id="PF10939">
    <property type="entry name" value="DUF2631"/>
    <property type="match status" value="1"/>
</dbReference>
<feature type="transmembrane region" description="Helical" evidence="1">
    <location>
        <begin position="23"/>
        <end position="41"/>
    </location>
</feature>
<dbReference type="EMBL" id="FNYV01000001">
    <property type="protein sequence ID" value="SEI54219.1"/>
    <property type="molecule type" value="Genomic_DNA"/>
</dbReference>
<name>A0A1H6REG4_9ACTN</name>
<dbReference type="RefSeq" id="WP_092373644.1">
    <property type="nucleotide sequence ID" value="NZ_BOPI01000006.1"/>
</dbReference>
<keyword evidence="3" id="KW-1185">Reference proteome</keyword>
<evidence type="ECO:0000313" key="2">
    <source>
        <dbReference type="EMBL" id="SEI54219.1"/>
    </source>
</evidence>
<evidence type="ECO:0000256" key="1">
    <source>
        <dbReference type="SAM" id="Phobius"/>
    </source>
</evidence>
<dbReference type="InterPro" id="IPR024341">
    <property type="entry name" value="DUF2631"/>
</dbReference>
<dbReference type="Proteomes" id="UP000198707">
    <property type="component" value="Unassembled WGS sequence"/>
</dbReference>
<evidence type="ECO:0000313" key="3">
    <source>
        <dbReference type="Proteomes" id="UP000198707"/>
    </source>
</evidence>
<protein>
    <recommendedName>
        <fullName evidence="4">DUF2631 domain-containing protein</fullName>
    </recommendedName>
</protein>
<dbReference type="STRING" id="1144548.SAMN05443287_101207"/>